<dbReference type="RefSeq" id="WP_221105507.1">
    <property type="nucleotide sequence ID" value="NZ_JABDXY010000004.1"/>
</dbReference>
<keyword evidence="3" id="KW-0813">Transport</keyword>
<keyword evidence="7" id="KW-0479">Metal-binding</keyword>
<feature type="transmembrane region" description="Helical" evidence="12">
    <location>
        <begin position="53"/>
        <end position="77"/>
    </location>
</feature>
<keyword evidence="6 12" id="KW-0812">Transmembrane</keyword>
<dbReference type="Proteomes" id="UP000749740">
    <property type="component" value="Unassembled WGS sequence"/>
</dbReference>
<evidence type="ECO:0000313" key="13">
    <source>
        <dbReference type="EMBL" id="MBX5024030.1"/>
    </source>
</evidence>
<evidence type="ECO:0000256" key="1">
    <source>
        <dbReference type="ARBA" id="ARBA00004651"/>
    </source>
</evidence>
<feature type="transmembrane region" description="Helical" evidence="12">
    <location>
        <begin position="340"/>
        <end position="364"/>
    </location>
</feature>
<evidence type="ECO:0000256" key="10">
    <source>
        <dbReference type="ARBA" id="ARBA00023004"/>
    </source>
</evidence>
<evidence type="ECO:0000256" key="8">
    <source>
        <dbReference type="ARBA" id="ARBA00022982"/>
    </source>
</evidence>
<comment type="subcellular location">
    <subcellularLocation>
        <location evidence="1">Cell membrane</location>
        <topology evidence="1">Multi-pass membrane protein</topology>
    </subcellularLocation>
</comment>
<feature type="transmembrane region" description="Helical" evidence="12">
    <location>
        <begin position="266"/>
        <end position="286"/>
    </location>
</feature>
<feature type="transmembrane region" description="Helical" evidence="12">
    <location>
        <begin position="14"/>
        <end position="41"/>
    </location>
</feature>
<keyword evidence="10" id="KW-0408">Iron</keyword>
<evidence type="ECO:0000256" key="2">
    <source>
        <dbReference type="ARBA" id="ARBA00007543"/>
    </source>
</evidence>
<name>A0A9Q3M8Y1_9HYPH</name>
<proteinExistence type="inferred from homology"/>
<feature type="transmembrane region" description="Helical" evidence="12">
    <location>
        <begin position="298"/>
        <end position="320"/>
    </location>
</feature>
<accession>A0A9Q3M8Y1</accession>
<dbReference type="NCBIfam" id="TIGR00203">
    <property type="entry name" value="cydB"/>
    <property type="match status" value="1"/>
</dbReference>
<organism evidence="13 14">
    <name type="scientific">Rhizobium lentis</name>
    <dbReference type="NCBI Taxonomy" id="1138194"/>
    <lineage>
        <taxon>Bacteria</taxon>
        <taxon>Pseudomonadati</taxon>
        <taxon>Pseudomonadota</taxon>
        <taxon>Alphaproteobacteria</taxon>
        <taxon>Hyphomicrobiales</taxon>
        <taxon>Rhizobiaceae</taxon>
        <taxon>Rhizobium/Agrobacterium group</taxon>
        <taxon>Rhizobium</taxon>
    </lineage>
</organism>
<sequence length="384" mass="41988">MILHELIDYETLRIIWWLLLGVLLIAFATTGGFDLGVGTLLPFVARTDTERRVAINTIGATWEGNQVWLILGGGAIFAAWPPLYAVSFSGFYLAMFAILFALILRPVGFKYRSKRESARWRNGWDWALFIGGFVPALIFGVAVGNVLQGVPFRFADDMRIFYEGSFIALLNPYALLCGLLSVAMLTMHGAAWLVLKASGPVAERARSYGSIAALAAIVLFALGGLFLWMGIDGYRITSDISPIGPSNPLLKTVVVENGAWLANYSVHSWMVVAPVLGFAGAALAFIAMRARREVMTLLFSKVAITGIISTVGLSMFPFILPSSLDPRSSLAVWDASSSHMTLFIMLVVTVIFLPIIVAYTAWVYKVLWGKVVETSVTDKNSHAY</sequence>
<evidence type="ECO:0000256" key="11">
    <source>
        <dbReference type="ARBA" id="ARBA00023136"/>
    </source>
</evidence>
<keyword evidence="5" id="KW-0349">Heme</keyword>
<dbReference type="GO" id="GO:0016682">
    <property type="term" value="F:oxidoreductase activity, acting on diphenols and related substances as donors, oxygen as acceptor"/>
    <property type="evidence" value="ECO:0007669"/>
    <property type="project" value="TreeGrafter"/>
</dbReference>
<comment type="similarity">
    <text evidence="2">Belongs to the cytochrome ubiquinol oxidase subunit 2 family.</text>
</comment>
<dbReference type="PANTHER" id="PTHR43141">
    <property type="entry name" value="CYTOCHROME BD2 SUBUNIT II"/>
    <property type="match status" value="1"/>
</dbReference>
<evidence type="ECO:0000313" key="14">
    <source>
        <dbReference type="Proteomes" id="UP000749740"/>
    </source>
</evidence>
<evidence type="ECO:0000256" key="6">
    <source>
        <dbReference type="ARBA" id="ARBA00022692"/>
    </source>
</evidence>
<dbReference type="GO" id="GO:0019646">
    <property type="term" value="P:aerobic electron transport chain"/>
    <property type="evidence" value="ECO:0007669"/>
    <property type="project" value="TreeGrafter"/>
</dbReference>
<comment type="caution">
    <text evidence="13">The sequence shown here is derived from an EMBL/GenBank/DDBJ whole genome shotgun (WGS) entry which is preliminary data.</text>
</comment>
<keyword evidence="11 12" id="KW-0472">Membrane</keyword>
<feature type="transmembrane region" description="Helical" evidence="12">
    <location>
        <begin position="167"/>
        <end position="195"/>
    </location>
</feature>
<reference evidence="13" key="1">
    <citation type="submission" date="2020-04" db="EMBL/GenBank/DDBJ databases">
        <title>Global-level population genomics: horizontal gene transfer, symbiosis and evolution in Rhizobia.</title>
        <authorList>
            <person name="Gai Y."/>
        </authorList>
    </citation>
    <scope>NUCLEOTIDE SEQUENCE</scope>
    <source>
        <strain evidence="13">BLR57</strain>
    </source>
</reference>
<dbReference type="EMBL" id="JABDYC010000004">
    <property type="protein sequence ID" value="MBX5024030.1"/>
    <property type="molecule type" value="Genomic_DNA"/>
</dbReference>
<feature type="transmembrane region" description="Helical" evidence="12">
    <location>
        <begin position="126"/>
        <end position="147"/>
    </location>
</feature>
<evidence type="ECO:0000256" key="5">
    <source>
        <dbReference type="ARBA" id="ARBA00022617"/>
    </source>
</evidence>
<dbReference type="GO" id="GO:0009055">
    <property type="term" value="F:electron transfer activity"/>
    <property type="evidence" value="ECO:0007669"/>
    <property type="project" value="TreeGrafter"/>
</dbReference>
<evidence type="ECO:0000256" key="3">
    <source>
        <dbReference type="ARBA" id="ARBA00022448"/>
    </source>
</evidence>
<keyword evidence="4" id="KW-1003">Cell membrane</keyword>
<keyword evidence="9 12" id="KW-1133">Transmembrane helix</keyword>
<dbReference type="PIRSF" id="PIRSF000267">
    <property type="entry name" value="Cyt_oxidse_sub2"/>
    <property type="match status" value="1"/>
</dbReference>
<evidence type="ECO:0000256" key="12">
    <source>
        <dbReference type="SAM" id="Phobius"/>
    </source>
</evidence>
<evidence type="ECO:0000256" key="7">
    <source>
        <dbReference type="ARBA" id="ARBA00022723"/>
    </source>
</evidence>
<feature type="transmembrane region" description="Helical" evidence="12">
    <location>
        <begin position="83"/>
        <end position="105"/>
    </location>
</feature>
<evidence type="ECO:0000256" key="4">
    <source>
        <dbReference type="ARBA" id="ARBA00022475"/>
    </source>
</evidence>
<evidence type="ECO:0000256" key="9">
    <source>
        <dbReference type="ARBA" id="ARBA00022989"/>
    </source>
</evidence>
<dbReference type="GO" id="GO:0070069">
    <property type="term" value="C:cytochrome complex"/>
    <property type="evidence" value="ECO:0007669"/>
    <property type="project" value="TreeGrafter"/>
</dbReference>
<dbReference type="Pfam" id="PF02322">
    <property type="entry name" value="Cyt_bd_oxida_II"/>
    <property type="match status" value="1"/>
</dbReference>
<keyword evidence="8" id="KW-0249">Electron transport</keyword>
<dbReference type="GO" id="GO:0005886">
    <property type="term" value="C:plasma membrane"/>
    <property type="evidence" value="ECO:0007669"/>
    <property type="project" value="UniProtKB-SubCell"/>
</dbReference>
<dbReference type="PANTHER" id="PTHR43141:SF5">
    <property type="entry name" value="CYTOCHROME BD-I UBIQUINOL OXIDASE SUBUNIT 2"/>
    <property type="match status" value="1"/>
</dbReference>
<dbReference type="GO" id="GO:0046872">
    <property type="term" value="F:metal ion binding"/>
    <property type="evidence" value="ECO:0007669"/>
    <property type="project" value="UniProtKB-KW"/>
</dbReference>
<feature type="transmembrane region" description="Helical" evidence="12">
    <location>
        <begin position="207"/>
        <end position="231"/>
    </location>
</feature>
<protein>
    <submittedName>
        <fullName evidence="13">Cytochrome d ubiquinol oxidase subunit II</fullName>
    </submittedName>
</protein>
<gene>
    <name evidence="13" type="primary">cydB</name>
    <name evidence="13" type="ORF">HJB63_15825</name>
</gene>
<dbReference type="AlphaFoldDB" id="A0A9Q3M8Y1"/>
<dbReference type="InterPro" id="IPR003317">
    <property type="entry name" value="Cyt-d_oxidase_su2"/>
</dbReference>